<protein>
    <submittedName>
        <fullName evidence="3">Uncharacterized protein</fullName>
    </submittedName>
</protein>
<proteinExistence type="predicted"/>
<dbReference type="InterPro" id="IPR006507">
    <property type="entry name" value="UPF0283"/>
</dbReference>
<feature type="transmembrane region" description="Helical" evidence="2">
    <location>
        <begin position="116"/>
        <end position="136"/>
    </location>
</feature>
<dbReference type="PANTHER" id="PTHR39342:SF1">
    <property type="entry name" value="UPF0283 MEMBRANE PROTEIN YCJF"/>
    <property type="match status" value="1"/>
</dbReference>
<keyword evidence="4" id="KW-1185">Reference proteome</keyword>
<feature type="compositionally biased region" description="Low complexity" evidence="1">
    <location>
        <begin position="8"/>
        <end position="17"/>
    </location>
</feature>
<keyword evidence="2" id="KW-0472">Membrane</keyword>
<evidence type="ECO:0000256" key="2">
    <source>
        <dbReference type="SAM" id="Phobius"/>
    </source>
</evidence>
<feature type="region of interest" description="Disordered" evidence="1">
    <location>
        <begin position="1"/>
        <end position="25"/>
    </location>
</feature>
<dbReference type="PANTHER" id="PTHR39342">
    <property type="entry name" value="UPF0283 MEMBRANE PROTEIN YCJF"/>
    <property type="match status" value="1"/>
</dbReference>
<evidence type="ECO:0000313" key="4">
    <source>
        <dbReference type="Proteomes" id="UP000676428"/>
    </source>
</evidence>
<feature type="transmembrane region" description="Helical" evidence="2">
    <location>
        <begin position="82"/>
        <end position="104"/>
    </location>
</feature>
<gene>
    <name evidence="3" type="ORF">KHX94_16960</name>
</gene>
<sequence length="199" mass="22278">MTRKLVNPADAPEAQAAAHEHDSTDNLRPFREYQHNKVQFDEAATSLLPVTDDVDIEAMLEGHSATKQASLRSLLQPKKLSVLAKLALTGLLAAVLLQTGLGLADAWQQSPWLFTFYAAVISSVLAWAGHTTFVEWRQLRQLRQMEDARVQGERLLGSMQMGKPSPLSAISPPLCRRQPPPQFDNWKACYLSSRMMRNR</sequence>
<evidence type="ECO:0000313" key="3">
    <source>
        <dbReference type="EMBL" id="QVK22859.1"/>
    </source>
</evidence>
<evidence type="ECO:0000256" key="1">
    <source>
        <dbReference type="SAM" id="MobiDB-lite"/>
    </source>
</evidence>
<keyword evidence="2" id="KW-0812">Transmembrane</keyword>
<accession>A0ABX8DDN6</accession>
<name>A0ABX8DDN6_9GAMM</name>
<reference evidence="3 4" key="1">
    <citation type="journal article" date="2012" name="Int. J. Syst. Evol. Microbiol.">
        <title>Shewanella dokdonensis sp. nov., isolated from seawater.</title>
        <authorList>
            <person name="Sung H.R."/>
            <person name="Yoon J.H."/>
            <person name="Ghim S.Y."/>
        </authorList>
    </citation>
    <scope>NUCLEOTIDE SEQUENCE [LARGE SCALE GENOMIC DNA]</scope>
    <source>
        <strain evidence="3 4">DSM 23626</strain>
    </source>
</reference>
<dbReference type="RefSeq" id="WP_244859213.1">
    <property type="nucleotide sequence ID" value="NZ_CP074572.1"/>
</dbReference>
<dbReference type="Proteomes" id="UP000676428">
    <property type="component" value="Chromosome"/>
</dbReference>
<dbReference type="EMBL" id="CP074572">
    <property type="protein sequence ID" value="QVK22859.1"/>
    <property type="molecule type" value="Genomic_DNA"/>
</dbReference>
<organism evidence="3 4">
    <name type="scientific">Shewanella dokdonensis</name>
    <dbReference type="NCBI Taxonomy" id="712036"/>
    <lineage>
        <taxon>Bacteria</taxon>
        <taxon>Pseudomonadati</taxon>
        <taxon>Pseudomonadota</taxon>
        <taxon>Gammaproteobacteria</taxon>
        <taxon>Alteromonadales</taxon>
        <taxon>Shewanellaceae</taxon>
        <taxon>Shewanella</taxon>
    </lineage>
</organism>
<keyword evidence="2" id="KW-1133">Transmembrane helix</keyword>